<dbReference type="EMBL" id="CALLCH030000001">
    <property type="protein sequence ID" value="CAI4211407.1"/>
    <property type="molecule type" value="Genomic_DNA"/>
</dbReference>
<dbReference type="AlphaFoldDB" id="A0A9P1M895"/>
<evidence type="ECO:0000313" key="4">
    <source>
        <dbReference type="Proteomes" id="UP000838763"/>
    </source>
</evidence>
<evidence type="ECO:0000313" key="3">
    <source>
        <dbReference type="EMBL" id="CAI4211407.1"/>
    </source>
</evidence>
<dbReference type="OrthoDB" id="4356994at2759"/>
<dbReference type="Pfam" id="PF00172">
    <property type="entry name" value="Zn_clus"/>
    <property type="match status" value="1"/>
</dbReference>
<dbReference type="GO" id="GO:0008270">
    <property type="term" value="F:zinc ion binding"/>
    <property type="evidence" value="ECO:0007669"/>
    <property type="project" value="InterPro"/>
</dbReference>
<evidence type="ECO:0000259" key="2">
    <source>
        <dbReference type="Pfam" id="PF00172"/>
    </source>
</evidence>
<name>A0A9P1M895_9PEZI</name>
<reference evidence="3" key="1">
    <citation type="submission" date="2022-11" db="EMBL/GenBank/DDBJ databases">
        <authorList>
            <person name="Scott C."/>
            <person name="Bruce N."/>
        </authorList>
    </citation>
    <scope>NUCLEOTIDE SEQUENCE</scope>
</reference>
<proteinExistence type="predicted"/>
<accession>A0A9P1M895</accession>
<comment type="caution">
    <text evidence="3">The sequence shown here is derived from an EMBL/GenBank/DDBJ whole genome shotgun (WGS) entry which is preliminary data.</text>
</comment>
<dbReference type="Gene3D" id="4.10.240.10">
    <property type="entry name" value="Zn(2)-C6 fungal-type DNA-binding domain"/>
    <property type="match status" value="1"/>
</dbReference>
<gene>
    <name evidence="3" type="ORF">PPNO1_LOCUS1200</name>
</gene>
<organism evidence="3 4">
    <name type="scientific">Parascedosporium putredinis</name>
    <dbReference type="NCBI Taxonomy" id="1442378"/>
    <lineage>
        <taxon>Eukaryota</taxon>
        <taxon>Fungi</taxon>
        <taxon>Dikarya</taxon>
        <taxon>Ascomycota</taxon>
        <taxon>Pezizomycotina</taxon>
        <taxon>Sordariomycetes</taxon>
        <taxon>Hypocreomycetidae</taxon>
        <taxon>Microascales</taxon>
        <taxon>Microascaceae</taxon>
        <taxon>Parascedosporium</taxon>
    </lineage>
</organism>
<protein>
    <recommendedName>
        <fullName evidence="2">Zn(2)-C6 fungal-type domain-containing protein</fullName>
    </recommendedName>
</protein>
<keyword evidence="4" id="KW-1185">Reference proteome</keyword>
<keyword evidence="1" id="KW-0539">Nucleus</keyword>
<dbReference type="SUPFAM" id="SSF57701">
    <property type="entry name" value="Zn2/Cys6 DNA-binding domain"/>
    <property type="match status" value="1"/>
</dbReference>
<dbReference type="InterPro" id="IPR036864">
    <property type="entry name" value="Zn2-C6_fun-type_DNA-bd_sf"/>
</dbReference>
<feature type="domain" description="Zn(2)-C6 fungal-type" evidence="2">
    <location>
        <begin position="27"/>
        <end position="53"/>
    </location>
</feature>
<dbReference type="GO" id="GO:0000981">
    <property type="term" value="F:DNA-binding transcription factor activity, RNA polymerase II-specific"/>
    <property type="evidence" value="ECO:0007669"/>
    <property type="project" value="InterPro"/>
</dbReference>
<evidence type="ECO:0000256" key="1">
    <source>
        <dbReference type="ARBA" id="ARBA00023242"/>
    </source>
</evidence>
<sequence length="385" mass="42310">MKDLTPSRTGHAQRAALNSHAVAIGSKKQRCNGERPRCARCERSGADCYYAKASPIGRPKRRKIDLGYHRNLLSGSCTSRIPTRFTLLPPCNVEPLFETNKCDSYAAGQAARSSPDSDIDDFRAYDDALDTIMISTMQDAASLGSNSYVQGARTDNWVAKMSVSSGSSPPADTIAPNQPFPTSQRTCACLATLYLILDEIQGLNEVRFPASLALLRRCGGNVIHALNCDICPVRYLTSVQNTQLLCTVLVSMAQSYRSIVDAIDAEAQEAQIRGETKSWTLSQLSSGNIRPAQHALSSLFPLDVTPAEWKSLARKIVKAEIVGTADGLRNPFLRIVDALEVRQVRWHASPPSPDFPKSFIHGPEKTPFCVLHCRQARRHVQMLQL</sequence>
<dbReference type="Proteomes" id="UP000838763">
    <property type="component" value="Unassembled WGS sequence"/>
</dbReference>
<dbReference type="InterPro" id="IPR001138">
    <property type="entry name" value="Zn2Cys6_DnaBD"/>
</dbReference>
<dbReference type="CDD" id="cd00067">
    <property type="entry name" value="GAL4"/>
    <property type="match status" value="1"/>
</dbReference>